<evidence type="ECO:0000256" key="7">
    <source>
        <dbReference type="SAM" id="Phobius"/>
    </source>
</evidence>
<dbReference type="RefSeq" id="WP_273841232.1">
    <property type="nucleotide sequence ID" value="NZ_JAQQWT010000003.1"/>
</dbReference>
<evidence type="ECO:0000256" key="1">
    <source>
        <dbReference type="ARBA" id="ARBA00004141"/>
    </source>
</evidence>
<dbReference type="Gene3D" id="1.10.3470.10">
    <property type="entry name" value="ABC transporter involved in vitamin B12 uptake, BtuC"/>
    <property type="match status" value="1"/>
</dbReference>
<feature type="transmembrane region" description="Helical" evidence="7">
    <location>
        <begin position="139"/>
        <end position="158"/>
    </location>
</feature>
<keyword evidence="9" id="KW-1185">Reference proteome</keyword>
<dbReference type="InterPro" id="IPR001626">
    <property type="entry name" value="ABC_TroCD"/>
</dbReference>
<evidence type="ECO:0000256" key="5">
    <source>
        <dbReference type="ARBA" id="ARBA00023136"/>
    </source>
</evidence>
<dbReference type="SUPFAM" id="SSF81345">
    <property type="entry name" value="ABC transporter involved in vitamin B12 uptake, BtuC"/>
    <property type="match status" value="1"/>
</dbReference>
<dbReference type="PANTHER" id="PTHR30477">
    <property type="entry name" value="ABC-TRANSPORTER METAL-BINDING PROTEIN"/>
    <property type="match status" value="1"/>
</dbReference>
<dbReference type="PANTHER" id="PTHR30477:SF13">
    <property type="entry name" value="IRON TRANSPORT SYSTEM MEMBRANE PROTEIN HI_0360-RELATED"/>
    <property type="match status" value="1"/>
</dbReference>
<feature type="transmembrane region" description="Helical" evidence="7">
    <location>
        <begin position="20"/>
        <end position="40"/>
    </location>
</feature>
<feature type="transmembrane region" description="Helical" evidence="7">
    <location>
        <begin position="98"/>
        <end position="119"/>
    </location>
</feature>
<dbReference type="EMBL" id="JBHLTR010000004">
    <property type="protein sequence ID" value="MFC0558071.1"/>
    <property type="molecule type" value="Genomic_DNA"/>
</dbReference>
<name>A0ABV6NBI7_9BACI</name>
<evidence type="ECO:0000313" key="8">
    <source>
        <dbReference type="EMBL" id="MFC0558071.1"/>
    </source>
</evidence>
<keyword evidence="3 6" id="KW-0812">Transmembrane</keyword>
<feature type="transmembrane region" description="Helical" evidence="7">
    <location>
        <begin position="201"/>
        <end position="218"/>
    </location>
</feature>
<organism evidence="8 9">
    <name type="scientific">Halalkalibacter alkalisediminis</name>
    <dbReference type="NCBI Taxonomy" id="935616"/>
    <lineage>
        <taxon>Bacteria</taxon>
        <taxon>Bacillati</taxon>
        <taxon>Bacillota</taxon>
        <taxon>Bacilli</taxon>
        <taxon>Bacillales</taxon>
        <taxon>Bacillaceae</taxon>
        <taxon>Halalkalibacter</taxon>
    </lineage>
</organism>
<proteinExistence type="inferred from homology"/>
<feature type="transmembrane region" description="Helical" evidence="7">
    <location>
        <begin position="60"/>
        <end position="86"/>
    </location>
</feature>
<sequence>MSNIIMFIDQLTRYAYLQQALIAAILVGIICGVIGCFIILRGMALMGDAISHAVLPGVVIAYMLGASFFIGATITGVLTALAIGYVSQNSRIKDDSAIGIMFTAAFALGIVMITGLRGTGVDLWHILFGNVLAVSRSDLYVTLGIGSFVLLMIIIFYRPLLLSTFDPIMAKATGIPVRLIHYLLMLLLSLVTVASLKTVGIVLVVAMLITPGATAYLLTDRLPVMLTLSALFGVLSAVIGMYYSVVYDVASGASIVLVASFFFGLAFFFSPKQGIITKKWRSRMVQKA</sequence>
<feature type="transmembrane region" description="Helical" evidence="7">
    <location>
        <begin position="179"/>
        <end position="195"/>
    </location>
</feature>
<keyword evidence="5 7" id="KW-0472">Membrane</keyword>
<dbReference type="CDD" id="cd06550">
    <property type="entry name" value="TM_ABC_iron-siderophores_like"/>
    <property type="match status" value="1"/>
</dbReference>
<keyword evidence="6" id="KW-0813">Transport</keyword>
<evidence type="ECO:0000256" key="6">
    <source>
        <dbReference type="RuleBase" id="RU003943"/>
    </source>
</evidence>
<evidence type="ECO:0000256" key="4">
    <source>
        <dbReference type="ARBA" id="ARBA00022989"/>
    </source>
</evidence>
<evidence type="ECO:0000256" key="2">
    <source>
        <dbReference type="ARBA" id="ARBA00008034"/>
    </source>
</evidence>
<feature type="transmembrane region" description="Helical" evidence="7">
    <location>
        <begin position="225"/>
        <end position="243"/>
    </location>
</feature>
<evidence type="ECO:0000256" key="3">
    <source>
        <dbReference type="ARBA" id="ARBA00022692"/>
    </source>
</evidence>
<gene>
    <name evidence="8" type="ORF">ACFFH4_03260</name>
</gene>
<feature type="transmembrane region" description="Helical" evidence="7">
    <location>
        <begin position="249"/>
        <end position="269"/>
    </location>
</feature>
<dbReference type="Proteomes" id="UP001589833">
    <property type="component" value="Unassembled WGS sequence"/>
</dbReference>
<dbReference type="Pfam" id="PF00950">
    <property type="entry name" value="ABC-3"/>
    <property type="match status" value="1"/>
</dbReference>
<comment type="caution">
    <text evidence="8">The sequence shown here is derived from an EMBL/GenBank/DDBJ whole genome shotgun (WGS) entry which is preliminary data.</text>
</comment>
<evidence type="ECO:0000313" key="9">
    <source>
        <dbReference type="Proteomes" id="UP001589833"/>
    </source>
</evidence>
<reference evidence="8 9" key="1">
    <citation type="submission" date="2024-09" db="EMBL/GenBank/DDBJ databases">
        <authorList>
            <person name="Sun Q."/>
            <person name="Mori K."/>
        </authorList>
    </citation>
    <scope>NUCLEOTIDE SEQUENCE [LARGE SCALE GENOMIC DNA]</scope>
    <source>
        <strain evidence="8 9">NCAIM B.02301</strain>
    </source>
</reference>
<comment type="similarity">
    <text evidence="2 6">Belongs to the ABC-3 integral membrane protein family.</text>
</comment>
<protein>
    <submittedName>
        <fullName evidence="8">Metal ABC transporter permease</fullName>
    </submittedName>
</protein>
<dbReference type="InterPro" id="IPR037294">
    <property type="entry name" value="ABC_BtuC-like"/>
</dbReference>
<comment type="subcellular location">
    <subcellularLocation>
        <location evidence="6">Cell membrane</location>
        <topology evidence="6">Multi-pass membrane protein</topology>
    </subcellularLocation>
    <subcellularLocation>
        <location evidence="1">Membrane</location>
        <topology evidence="1">Multi-pass membrane protein</topology>
    </subcellularLocation>
</comment>
<accession>A0ABV6NBI7</accession>
<keyword evidence="4 7" id="KW-1133">Transmembrane helix</keyword>